<feature type="region of interest" description="Disordered" evidence="1">
    <location>
        <begin position="178"/>
        <end position="207"/>
    </location>
</feature>
<proteinExistence type="predicted"/>
<accession>A0A8J1Y9U0</accession>
<reference evidence="2" key="1">
    <citation type="submission" date="2022-03" db="EMBL/GenBank/DDBJ databases">
        <authorList>
            <person name="Martin C."/>
        </authorList>
    </citation>
    <scope>NUCLEOTIDE SEQUENCE</scope>
</reference>
<evidence type="ECO:0000313" key="3">
    <source>
        <dbReference type="Proteomes" id="UP000749559"/>
    </source>
</evidence>
<dbReference type="EMBL" id="CAIIXF020000012">
    <property type="protein sequence ID" value="CAH1800816.1"/>
    <property type="molecule type" value="Genomic_DNA"/>
</dbReference>
<dbReference type="Proteomes" id="UP000749559">
    <property type="component" value="Unassembled WGS sequence"/>
</dbReference>
<evidence type="ECO:0000256" key="1">
    <source>
        <dbReference type="SAM" id="MobiDB-lite"/>
    </source>
</evidence>
<name>A0A8J1Y9U0_OWEFU</name>
<keyword evidence="3" id="KW-1185">Reference proteome</keyword>
<dbReference type="AlphaFoldDB" id="A0A8J1Y9U0"/>
<gene>
    <name evidence="2" type="ORF">OFUS_LOCUS24655</name>
</gene>
<comment type="caution">
    <text evidence="2">The sequence shown here is derived from an EMBL/GenBank/DDBJ whole genome shotgun (WGS) entry which is preliminary data.</text>
</comment>
<evidence type="ECO:0000313" key="2">
    <source>
        <dbReference type="EMBL" id="CAH1800816.1"/>
    </source>
</evidence>
<sequence>MKVENVYDLVHHYETSDTPRFRCPYESCEFSRKHSLPEMVINHIILAHTVPQYASAKYRDQWCCRFMDNLRTQPVEHAELYENMNLGSKRFYASQSPIKTCHYSPMGNDLSGTSNGDTSQPGHVSLCESRNNSSWIEQSPGQFNWTPSDIMGREEAMLRDMRLTASDKKYLVHVPSMYPPMAQPESEEEEITTRTTGITTRTTGTTT</sequence>
<feature type="compositionally biased region" description="Low complexity" evidence="1">
    <location>
        <begin position="193"/>
        <end position="207"/>
    </location>
</feature>
<protein>
    <submittedName>
        <fullName evidence="2">Uncharacterized protein</fullName>
    </submittedName>
</protein>
<organism evidence="2 3">
    <name type="scientific">Owenia fusiformis</name>
    <name type="common">Polychaete worm</name>
    <dbReference type="NCBI Taxonomy" id="6347"/>
    <lineage>
        <taxon>Eukaryota</taxon>
        <taxon>Metazoa</taxon>
        <taxon>Spiralia</taxon>
        <taxon>Lophotrochozoa</taxon>
        <taxon>Annelida</taxon>
        <taxon>Polychaeta</taxon>
        <taxon>Sedentaria</taxon>
        <taxon>Canalipalpata</taxon>
        <taxon>Sabellida</taxon>
        <taxon>Oweniida</taxon>
        <taxon>Oweniidae</taxon>
        <taxon>Owenia</taxon>
    </lineage>
</organism>